<dbReference type="Proteomes" id="UP000198863">
    <property type="component" value="Unassembled WGS sequence"/>
</dbReference>
<dbReference type="AlphaFoldDB" id="A0A1G7WKQ0"/>
<organism evidence="1 2">
    <name type="scientific">Klenkia brasiliensis</name>
    <dbReference type="NCBI Taxonomy" id="333142"/>
    <lineage>
        <taxon>Bacteria</taxon>
        <taxon>Bacillati</taxon>
        <taxon>Actinomycetota</taxon>
        <taxon>Actinomycetes</taxon>
        <taxon>Geodermatophilales</taxon>
        <taxon>Geodermatophilaceae</taxon>
        <taxon>Klenkia</taxon>
    </lineage>
</organism>
<dbReference type="Pfam" id="PF10739">
    <property type="entry name" value="DUF2550"/>
    <property type="match status" value="1"/>
</dbReference>
<accession>A0A1G7WKQ0</accession>
<dbReference type="OrthoDB" id="4793422at2"/>
<proteinExistence type="predicted"/>
<keyword evidence="2" id="KW-1185">Reference proteome</keyword>
<sequence length="134" mass="14676">MTTALLVLLAVAVVAVAATFLLRRRFLLSGLGAVTMWLRPVGAPRWSVGVAWYSGEQLLWYRALSLSVRPTQRLCRSEFHVEGRRRPTVEDGAVPDDSQVLICRTGAGPQELAMDPSTVTGFLSWIESAPPLGR</sequence>
<evidence type="ECO:0000313" key="1">
    <source>
        <dbReference type="EMBL" id="SDG72575.1"/>
    </source>
</evidence>
<protein>
    <recommendedName>
        <fullName evidence="3">DUF2550 domain-containing protein</fullName>
    </recommendedName>
</protein>
<gene>
    <name evidence="1" type="ORF">SAMN05660324_3395</name>
</gene>
<dbReference type="InterPro" id="IPR019675">
    <property type="entry name" value="DUF2550"/>
</dbReference>
<name>A0A1G7WKQ0_9ACTN</name>
<evidence type="ECO:0000313" key="2">
    <source>
        <dbReference type="Proteomes" id="UP000198863"/>
    </source>
</evidence>
<dbReference type="RefSeq" id="WP_091065705.1">
    <property type="nucleotide sequence ID" value="NZ_FNCF01000005.1"/>
</dbReference>
<reference evidence="2" key="1">
    <citation type="submission" date="2016-10" db="EMBL/GenBank/DDBJ databases">
        <authorList>
            <person name="Varghese N."/>
            <person name="Submissions S."/>
        </authorList>
    </citation>
    <scope>NUCLEOTIDE SEQUENCE [LARGE SCALE GENOMIC DNA]</scope>
    <source>
        <strain evidence="2">DSM 44526</strain>
    </source>
</reference>
<dbReference type="EMBL" id="FNCF01000005">
    <property type="protein sequence ID" value="SDG72575.1"/>
    <property type="molecule type" value="Genomic_DNA"/>
</dbReference>
<evidence type="ECO:0008006" key="3">
    <source>
        <dbReference type="Google" id="ProtNLM"/>
    </source>
</evidence>